<gene>
    <name evidence="1" type="ORF">BCON_0221g00140</name>
</gene>
<sequence>MSGSAHSYLEYKQSITIMVSLETFGGIAVEPSSKSQSQYSSPVEKAAETLDIIRAALAHTDVSPLIITLDVYSWPAYANYCLNISGLSVASNSFVFKIVASICPYKKIAEC</sequence>
<comment type="caution">
    <text evidence="1">The sequence shown here is derived from an EMBL/GenBank/DDBJ whole genome shotgun (WGS) entry which is preliminary data.</text>
</comment>
<evidence type="ECO:0000313" key="1">
    <source>
        <dbReference type="EMBL" id="TGO49102.1"/>
    </source>
</evidence>
<name>A0A4Z1HP91_9HELO</name>
<keyword evidence="2" id="KW-1185">Reference proteome</keyword>
<dbReference type="Proteomes" id="UP000297527">
    <property type="component" value="Unassembled WGS sequence"/>
</dbReference>
<protein>
    <submittedName>
        <fullName evidence="1">Uncharacterized protein</fullName>
    </submittedName>
</protein>
<organism evidence="1 2">
    <name type="scientific">Botryotinia convoluta</name>
    <dbReference type="NCBI Taxonomy" id="54673"/>
    <lineage>
        <taxon>Eukaryota</taxon>
        <taxon>Fungi</taxon>
        <taxon>Dikarya</taxon>
        <taxon>Ascomycota</taxon>
        <taxon>Pezizomycotina</taxon>
        <taxon>Leotiomycetes</taxon>
        <taxon>Helotiales</taxon>
        <taxon>Sclerotiniaceae</taxon>
        <taxon>Botryotinia</taxon>
    </lineage>
</organism>
<dbReference type="EMBL" id="PQXN01000220">
    <property type="protein sequence ID" value="TGO49102.1"/>
    <property type="molecule type" value="Genomic_DNA"/>
</dbReference>
<accession>A0A4Z1HP91</accession>
<dbReference type="AlphaFoldDB" id="A0A4Z1HP91"/>
<proteinExistence type="predicted"/>
<reference evidence="1 2" key="1">
    <citation type="submission" date="2017-12" db="EMBL/GenBank/DDBJ databases">
        <title>Comparative genomics of Botrytis spp.</title>
        <authorList>
            <person name="Valero-Jimenez C.A."/>
            <person name="Tapia P."/>
            <person name="Veloso J."/>
            <person name="Silva-Moreno E."/>
            <person name="Staats M."/>
            <person name="Valdes J.H."/>
            <person name="Van Kan J.A.L."/>
        </authorList>
    </citation>
    <scope>NUCLEOTIDE SEQUENCE [LARGE SCALE GENOMIC DNA]</scope>
    <source>
        <strain evidence="1 2">MUCL11595</strain>
    </source>
</reference>
<evidence type="ECO:0000313" key="2">
    <source>
        <dbReference type="Proteomes" id="UP000297527"/>
    </source>
</evidence>